<dbReference type="Proteomes" id="UP001219934">
    <property type="component" value="Unassembled WGS sequence"/>
</dbReference>
<sequence>LFAEPLEERCTPGAFQDKTRRKDRSLRVHCPSQSLHIHVHISQQPCLLPSPSVSGE</sequence>
<keyword evidence="3" id="KW-1185">Reference proteome</keyword>
<evidence type="ECO:0000313" key="1">
    <source>
        <dbReference type="EMBL" id="KAJ4933122.1"/>
    </source>
</evidence>
<reference evidence="1" key="1">
    <citation type="submission" date="2022-11" db="EMBL/GenBank/DDBJ databases">
        <title>Chromosome-level genome of Pogonophryne albipinna.</title>
        <authorList>
            <person name="Jo E."/>
        </authorList>
    </citation>
    <scope>NUCLEOTIDE SEQUENCE</scope>
    <source>
        <strain evidence="1">SGF0006</strain>
        <tissue evidence="1">Muscle</tissue>
    </source>
</reference>
<dbReference type="AlphaFoldDB" id="A0AAD6AY57"/>
<accession>A0AAD6AY57</accession>
<organism evidence="1 3">
    <name type="scientific">Pogonophryne albipinna</name>
    <dbReference type="NCBI Taxonomy" id="1090488"/>
    <lineage>
        <taxon>Eukaryota</taxon>
        <taxon>Metazoa</taxon>
        <taxon>Chordata</taxon>
        <taxon>Craniata</taxon>
        <taxon>Vertebrata</taxon>
        <taxon>Euteleostomi</taxon>
        <taxon>Actinopterygii</taxon>
        <taxon>Neopterygii</taxon>
        <taxon>Teleostei</taxon>
        <taxon>Neoteleostei</taxon>
        <taxon>Acanthomorphata</taxon>
        <taxon>Eupercaria</taxon>
        <taxon>Perciformes</taxon>
        <taxon>Notothenioidei</taxon>
        <taxon>Pogonophryne</taxon>
    </lineage>
</organism>
<dbReference type="EMBL" id="JAPTMU010000013">
    <property type="protein sequence ID" value="KAJ4933357.1"/>
    <property type="molecule type" value="Genomic_DNA"/>
</dbReference>
<proteinExistence type="predicted"/>
<name>A0AAD6AY57_9TELE</name>
<dbReference type="EMBL" id="JAPTMU010000013">
    <property type="protein sequence ID" value="KAJ4933122.1"/>
    <property type="molecule type" value="Genomic_DNA"/>
</dbReference>
<evidence type="ECO:0000313" key="3">
    <source>
        <dbReference type="Proteomes" id="UP001219934"/>
    </source>
</evidence>
<feature type="non-terminal residue" evidence="1">
    <location>
        <position position="1"/>
    </location>
</feature>
<evidence type="ECO:0000313" key="2">
    <source>
        <dbReference type="EMBL" id="KAJ4933357.1"/>
    </source>
</evidence>
<comment type="caution">
    <text evidence="1">The sequence shown here is derived from an EMBL/GenBank/DDBJ whole genome shotgun (WGS) entry which is preliminary data.</text>
</comment>
<feature type="non-terminal residue" evidence="1">
    <location>
        <position position="56"/>
    </location>
</feature>
<gene>
    <name evidence="1" type="ORF">JOQ06_029958</name>
    <name evidence="2" type="ORF">JOQ06_030189</name>
</gene>
<protein>
    <submittedName>
        <fullName evidence="1">Uncharacterized protein</fullName>
    </submittedName>
</protein>